<accession>A0A951PTN5</accession>
<sequence length="85" mass="9951">MKFDEWYPPYMKRGIVQRKCECIGCRESTFWRYDYKTEHERIFFAACSGECLTQVIKSGLRNPVGDIIIPIEPKNAALRAIENAF</sequence>
<organism evidence="1 2">
    <name type="scientific">Symplocastrum torsivum CPER-KK1</name>
    <dbReference type="NCBI Taxonomy" id="450513"/>
    <lineage>
        <taxon>Bacteria</taxon>
        <taxon>Bacillati</taxon>
        <taxon>Cyanobacteriota</taxon>
        <taxon>Cyanophyceae</taxon>
        <taxon>Oscillatoriophycideae</taxon>
        <taxon>Oscillatoriales</taxon>
        <taxon>Microcoleaceae</taxon>
        <taxon>Symplocastrum</taxon>
    </lineage>
</organism>
<comment type="caution">
    <text evidence="1">The sequence shown here is derived from an EMBL/GenBank/DDBJ whole genome shotgun (WGS) entry which is preliminary data.</text>
</comment>
<dbReference type="Proteomes" id="UP000753908">
    <property type="component" value="Unassembled WGS sequence"/>
</dbReference>
<proteinExistence type="predicted"/>
<dbReference type="AlphaFoldDB" id="A0A951PTN5"/>
<reference evidence="1" key="2">
    <citation type="journal article" date="2022" name="Microbiol. Resour. Announc.">
        <title>Metagenome Sequencing to Explore Phylogenomics of Terrestrial Cyanobacteria.</title>
        <authorList>
            <person name="Ward R.D."/>
            <person name="Stajich J.E."/>
            <person name="Johansen J.R."/>
            <person name="Huntemann M."/>
            <person name="Clum A."/>
            <person name="Foster B."/>
            <person name="Foster B."/>
            <person name="Roux S."/>
            <person name="Palaniappan K."/>
            <person name="Varghese N."/>
            <person name="Mukherjee S."/>
            <person name="Reddy T.B.K."/>
            <person name="Daum C."/>
            <person name="Copeland A."/>
            <person name="Chen I.A."/>
            <person name="Ivanova N.N."/>
            <person name="Kyrpides N.C."/>
            <person name="Shapiro N."/>
            <person name="Eloe-Fadrosh E.A."/>
            <person name="Pietrasiak N."/>
        </authorList>
    </citation>
    <scope>NUCLEOTIDE SEQUENCE</scope>
    <source>
        <strain evidence="1">CPER-KK1</strain>
    </source>
</reference>
<name>A0A951PTN5_9CYAN</name>
<evidence type="ECO:0000313" key="2">
    <source>
        <dbReference type="Proteomes" id="UP000753908"/>
    </source>
</evidence>
<gene>
    <name evidence="1" type="ORF">KME25_32985</name>
</gene>
<protein>
    <submittedName>
        <fullName evidence="1">Uncharacterized protein</fullName>
    </submittedName>
</protein>
<evidence type="ECO:0000313" key="1">
    <source>
        <dbReference type="EMBL" id="MBW4549184.1"/>
    </source>
</evidence>
<reference evidence="1" key="1">
    <citation type="submission" date="2021-05" db="EMBL/GenBank/DDBJ databases">
        <authorList>
            <person name="Pietrasiak N."/>
            <person name="Ward R."/>
            <person name="Stajich J.E."/>
            <person name="Kurbessoian T."/>
        </authorList>
    </citation>
    <scope>NUCLEOTIDE SEQUENCE</scope>
    <source>
        <strain evidence="1">CPER-KK1</strain>
    </source>
</reference>
<dbReference type="EMBL" id="JAHHIF010000085">
    <property type="protein sequence ID" value="MBW4549184.1"/>
    <property type="molecule type" value="Genomic_DNA"/>
</dbReference>